<reference evidence="3" key="1">
    <citation type="submission" date="2022-01" db="EMBL/GenBank/DDBJ databases">
        <authorList>
            <person name="King R."/>
        </authorList>
    </citation>
    <scope>NUCLEOTIDE SEQUENCE</scope>
</reference>
<feature type="compositionally biased region" description="Polar residues" evidence="2">
    <location>
        <begin position="225"/>
        <end position="243"/>
    </location>
</feature>
<dbReference type="EMBL" id="OU895877">
    <property type="protein sequence ID" value="CAH1710575.1"/>
    <property type="molecule type" value="Genomic_DNA"/>
</dbReference>
<dbReference type="AlphaFoldDB" id="A0A9P0ILM6"/>
<accession>A0A9P0ILM6</accession>
<feature type="coiled-coil region" evidence="1">
    <location>
        <begin position="491"/>
        <end position="605"/>
    </location>
</feature>
<evidence type="ECO:0000313" key="4">
    <source>
        <dbReference type="Proteomes" id="UP001153620"/>
    </source>
</evidence>
<name>A0A9P0ILM6_9DIPT</name>
<dbReference type="Proteomes" id="UP001153620">
    <property type="component" value="Chromosome 1"/>
</dbReference>
<keyword evidence="1" id="KW-0175">Coiled coil</keyword>
<evidence type="ECO:0000313" key="3">
    <source>
        <dbReference type="EMBL" id="CAH1710575.1"/>
    </source>
</evidence>
<keyword evidence="4" id="KW-1185">Reference proteome</keyword>
<feature type="coiled-coil region" evidence="1">
    <location>
        <begin position="250"/>
        <end position="368"/>
    </location>
</feature>
<protein>
    <submittedName>
        <fullName evidence="3">Uncharacterized protein</fullName>
    </submittedName>
</protein>
<reference evidence="3" key="2">
    <citation type="submission" date="2022-10" db="EMBL/GenBank/DDBJ databases">
        <authorList>
            <consortium name="ENA_rothamsted_submissions"/>
            <consortium name="culmorum"/>
            <person name="King R."/>
        </authorList>
    </citation>
    <scope>NUCLEOTIDE SEQUENCE</scope>
</reference>
<evidence type="ECO:0000256" key="1">
    <source>
        <dbReference type="SAM" id="Coils"/>
    </source>
</evidence>
<proteinExistence type="predicted"/>
<dbReference type="Gene3D" id="1.10.287.1490">
    <property type="match status" value="1"/>
</dbReference>
<feature type="region of interest" description="Disordered" evidence="2">
    <location>
        <begin position="224"/>
        <end position="243"/>
    </location>
</feature>
<evidence type="ECO:0000256" key="2">
    <source>
        <dbReference type="SAM" id="MobiDB-lite"/>
    </source>
</evidence>
<feature type="coiled-coil region" evidence="1">
    <location>
        <begin position="691"/>
        <end position="855"/>
    </location>
</feature>
<feature type="coiled-coil region" evidence="1">
    <location>
        <begin position="120"/>
        <end position="161"/>
    </location>
</feature>
<gene>
    <name evidence="3" type="ORF">CHIRRI_LOCUS1696</name>
</gene>
<organism evidence="3 4">
    <name type="scientific">Chironomus riparius</name>
    <dbReference type="NCBI Taxonomy" id="315576"/>
    <lineage>
        <taxon>Eukaryota</taxon>
        <taxon>Metazoa</taxon>
        <taxon>Ecdysozoa</taxon>
        <taxon>Arthropoda</taxon>
        <taxon>Hexapoda</taxon>
        <taxon>Insecta</taxon>
        <taxon>Pterygota</taxon>
        <taxon>Neoptera</taxon>
        <taxon>Endopterygota</taxon>
        <taxon>Diptera</taxon>
        <taxon>Nematocera</taxon>
        <taxon>Chironomoidea</taxon>
        <taxon>Chironomidae</taxon>
        <taxon>Chironominae</taxon>
        <taxon>Chironomus</taxon>
    </lineage>
</organism>
<sequence>MVGKSMSDVNFDCYDDINKDELERLQHTMTEIESENSCNRLMITKLEDELIMLRKCESRNKHDRNLKTDKLNVLKHKIQKIEGSVLEKSNNESPKETELKLHHSDLAIIEDELKPEFDVLNKLVKLVKSTKTNVDKLSKENAELKSTIDGLKVKLLESQQNSQNLSVDIQQLHNSKLPENYQQEFDSQRDCFKIKSYESDRRFIAQFLSHLLGKEISAETIDLTGGTSSPEISSGNSSLTNGHSSLSDVINEWKHELEERKCELRNKNAKINDLEERLRIKDREICEIQNDLKTIQIERDKNCQTANQLKNAIQYHNESIQFLKRQNAELKDELGEARSKFANHRDYYDEMKKRNIELEDENNNMRITISTMRTAIEDLKHGNSMHTNDIEAVKTLNEQFLKETIQKDEQLNRLRDANLQLRSQVFELNQDILDLLEIVEIQKNKRTLENFKIAQREQQQQIEKEISNRERDINCLKHYRGRCVEIEAEYLDKMASQKMKSDTTIKELESEITALTEQLIQSHTQGTHHEELMKQTAVLQNSMQELESQNDILRKTIESYEARFGELQVNLDTIQFENGSLLMEIENLKSDVSDKNKRISELSVDQQRIETEHEMLKKSCNCSAKNSPTRTSSTVMQINDLKTKLMNKSLESSKATEALKRKTLQYEKLQKTAFEEKSKLREECLKSIQIIGELKSKASLLEMRVREQNDEVTTSKDKLNQNLAKLVAIESELDSKSAKLEDLTTREEKWRMHAYEITHEIKNRKEDAFKREQKMMDEIAAKTEQLKDQTRIILQHENSLHHLRNENEALRESNRALNHRLNDLKAGSEELREKERGLSELLEKTEEELKMIKSEVFQLFNTHAVSDIKNAHGQMKTESEDLQTKYQNLLADYNKLVEENRTLCGMKNDTISAIELFKKLQDENLAREKSYKIQIEKLLSDKRNLHKDRTRLTKQLLSKHRDMIILNSEIDKFRHSEDYESRSSSQHNSLQPFQPVMYPSGIAPLARSSSNPDLIGDPILLDARSLTEKMSHVRKFWQHGIQTAVTSLVNVQQSEAQQLQPPKDAENKPS</sequence>